<comment type="caution">
    <text evidence="1">The sequence shown here is derived from an EMBL/GenBank/DDBJ whole genome shotgun (WGS) entry which is preliminary data.</text>
</comment>
<dbReference type="EMBL" id="JAFBFH010000022">
    <property type="protein sequence ID" value="MBM7716080.1"/>
    <property type="molecule type" value="Genomic_DNA"/>
</dbReference>
<protein>
    <submittedName>
        <fullName evidence="1">Uncharacterized protein</fullName>
    </submittedName>
</protein>
<accession>A0ABS2R8V5</accession>
<evidence type="ECO:0000313" key="1">
    <source>
        <dbReference type="EMBL" id="MBM7716080.1"/>
    </source>
</evidence>
<organism evidence="1 2">
    <name type="scientific">Siminovitchia thermophila</name>
    <dbReference type="NCBI Taxonomy" id="1245522"/>
    <lineage>
        <taxon>Bacteria</taxon>
        <taxon>Bacillati</taxon>
        <taxon>Bacillota</taxon>
        <taxon>Bacilli</taxon>
        <taxon>Bacillales</taxon>
        <taxon>Bacillaceae</taxon>
        <taxon>Siminovitchia</taxon>
    </lineage>
</organism>
<reference evidence="1 2" key="1">
    <citation type="submission" date="2021-01" db="EMBL/GenBank/DDBJ databases">
        <title>Genomic Encyclopedia of Type Strains, Phase IV (KMG-IV): sequencing the most valuable type-strain genomes for metagenomic binning, comparative biology and taxonomic classification.</title>
        <authorList>
            <person name="Goeker M."/>
        </authorList>
    </citation>
    <scope>NUCLEOTIDE SEQUENCE [LARGE SCALE GENOMIC DNA]</scope>
    <source>
        <strain evidence="1 2">DSM 105453</strain>
    </source>
</reference>
<name>A0ABS2R8V5_9BACI</name>
<sequence length="56" mass="6369">MKKILIEESVRLIRRLDVPISPVHVGGKPNLPLDMNVSPFDNSNTFKEGVSRTYFL</sequence>
<keyword evidence="2" id="KW-1185">Reference proteome</keyword>
<proteinExistence type="predicted"/>
<evidence type="ECO:0000313" key="2">
    <source>
        <dbReference type="Proteomes" id="UP000823485"/>
    </source>
</evidence>
<dbReference type="Proteomes" id="UP000823485">
    <property type="component" value="Unassembled WGS sequence"/>
</dbReference>
<dbReference type="RefSeq" id="WP_408021924.1">
    <property type="nucleotide sequence ID" value="NZ_JAFBFH010000022.1"/>
</dbReference>
<gene>
    <name evidence="1" type="ORF">JOC94_003091</name>
</gene>